<protein>
    <submittedName>
        <fullName evidence="1">Uncharacterized protein</fullName>
    </submittedName>
</protein>
<organism evidence="1 2">
    <name type="scientific">Lachnellula willkommii</name>
    <dbReference type="NCBI Taxonomy" id="215461"/>
    <lineage>
        <taxon>Eukaryota</taxon>
        <taxon>Fungi</taxon>
        <taxon>Dikarya</taxon>
        <taxon>Ascomycota</taxon>
        <taxon>Pezizomycotina</taxon>
        <taxon>Leotiomycetes</taxon>
        <taxon>Helotiales</taxon>
        <taxon>Lachnaceae</taxon>
        <taxon>Lachnellula</taxon>
    </lineage>
</organism>
<gene>
    <name evidence="1" type="ORF">LAWI1_G003256</name>
</gene>
<name>A0A559MES9_9HELO</name>
<accession>A0A559MES9</accession>
<evidence type="ECO:0000313" key="1">
    <source>
        <dbReference type="EMBL" id="TVY91474.1"/>
    </source>
</evidence>
<dbReference type="Proteomes" id="UP000315522">
    <property type="component" value="Unassembled WGS sequence"/>
</dbReference>
<evidence type="ECO:0000313" key="2">
    <source>
        <dbReference type="Proteomes" id="UP000315522"/>
    </source>
</evidence>
<comment type="caution">
    <text evidence="1">The sequence shown here is derived from an EMBL/GenBank/DDBJ whole genome shotgun (WGS) entry which is preliminary data.</text>
</comment>
<keyword evidence="2" id="KW-1185">Reference proteome</keyword>
<dbReference type="AlphaFoldDB" id="A0A559MES9"/>
<dbReference type="EMBL" id="QGML01000537">
    <property type="protein sequence ID" value="TVY91474.1"/>
    <property type="molecule type" value="Genomic_DNA"/>
</dbReference>
<proteinExistence type="predicted"/>
<reference evidence="1 2" key="1">
    <citation type="submission" date="2018-05" db="EMBL/GenBank/DDBJ databases">
        <title>Genome sequencing and assembly of the regulated plant pathogen Lachnellula willkommii and related sister species for the development of diagnostic species identification markers.</title>
        <authorList>
            <person name="Giroux E."/>
            <person name="Bilodeau G."/>
        </authorList>
    </citation>
    <scope>NUCLEOTIDE SEQUENCE [LARGE SCALE GENOMIC DNA]</scope>
    <source>
        <strain evidence="1 2">CBS 172.35</strain>
    </source>
</reference>
<sequence>MRDENEEHNFQLFRECLSTPLIEKSSTAPTKKVRKARAGRKTAIKPVASAATEEADDAAELADFVDVSSKFLYRGFRILIKGILVSGYGNLHKSASRGPDTHVLNMAQYTFSTKPI</sequence>